<evidence type="ECO:0000313" key="3">
    <source>
        <dbReference type="Proteomes" id="UP000239068"/>
    </source>
</evidence>
<evidence type="ECO:0000256" key="1">
    <source>
        <dbReference type="SAM" id="Phobius"/>
    </source>
</evidence>
<accession>A0A2S7WFK1</accession>
<sequence>MFVAIFTFSNVNAQKIELKKSFGENLFYQNGEKLTNRQLTNILKSNNEAFNLIKSAKSNYTWATILGVSGGALVGFPIGTAVGGGDPKWELAGAGAALILVAIPILNNYNKKSKAAVALYNADLPTVSSSFKPVFNLNFKDVNLGITMSF</sequence>
<name>A0A2S7WFK1_9FLAO</name>
<gene>
    <name evidence="2" type="ORF">BTO16_10690</name>
</gene>
<keyword evidence="1" id="KW-0472">Membrane</keyword>
<feature type="transmembrane region" description="Helical" evidence="1">
    <location>
        <begin position="91"/>
        <end position="109"/>
    </location>
</feature>
<reference evidence="2 3" key="1">
    <citation type="submission" date="2016-12" db="EMBL/GenBank/DDBJ databases">
        <title>Trade-off between light-utilization and light-protection in marine flavobacteria.</title>
        <authorList>
            <person name="Kumagai Y."/>
            <person name="Yoshizawa S."/>
            <person name="Kogure K."/>
            <person name="Iwasaki W."/>
        </authorList>
    </citation>
    <scope>NUCLEOTIDE SEQUENCE [LARGE SCALE GENOMIC DNA]</scope>
    <source>
        <strain evidence="2 3">ATCC 43844</strain>
    </source>
</reference>
<dbReference type="AlphaFoldDB" id="A0A2S7WFK1"/>
<keyword evidence="1" id="KW-1133">Transmembrane helix</keyword>
<dbReference type="EMBL" id="MSCM01000002">
    <property type="protein sequence ID" value="PQJ76374.1"/>
    <property type="molecule type" value="Genomic_DNA"/>
</dbReference>
<comment type="caution">
    <text evidence="2">The sequence shown here is derived from an EMBL/GenBank/DDBJ whole genome shotgun (WGS) entry which is preliminary data.</text>
</comment>
<evidence type="ECO:0000313" key="2">
    <source>
        <dbReference type="EMBL" id="PQJ76374.1"/>
    </source>
</evidence>
<proteinExistence type="predicted"/>
<feature type="transmembrane region" description="Helical" evidence="1">
    <location>
        <begin position="60"/>
        <end position="79"/>
    </location>
</feature>
<keyword evidence="3" id="KW-1185">Reference proteome</keyword>
<protein>
    <submittedName>
        <fullName evidence="2">Uncharacterized protein</fullName>
    </submittedName>
</protein>
<organism evidence="2 3">
    <name type="scientific">Polaribacter glomeratus</name>
    <dbReference type="NCBI Taxonomy" id="102"/>
    <lineage>
        <taxon>Bacteria</taxon>
        <taxon>Pseudomonadati</taxon>
        <taxon>Bacteroidota</taxon>
        <taxon>Flavobacteriia</taxon>
        <taxon>Flavobacteriales</taxon>
        <taxon>Flavobacteriaceae</taxon>
    </lineage>
</organism>
<keyword evidence="1" id="KW-0812">Transmembrane</keyword>
<dbReference type="Proteomes" id="UP000239068">
    <property type="component" value="Unassembled WGS sequence"/>
</dbReference>